<dbReference type="RefSeq" id="WP_151572401.1">
    <property type="nucleotide sequence ID" value="NZ_WBOT01000001.1"/>
</dbReference>
<keyword evidence="1" id="KW-1133">Transmembrane helix</keyword>
<dbReference type="AlphaFoldDB" id="A0A7V7UXI8"/>
<reference evidence="2 3" key="1">
    <citation type="journal article" date="2014" name="Arch. Microbiol.">
        <title>Bacillus mesophilum sp. nov., strain IITR-54T, a novel 4-chlorobiphenyl dechlorinating bacterium.</title>
        <authorList>
            <person name="Manickam N."/>
            <person name="Singh N.K."/>
            <person name="Bajaj A."/>
            <person name="Kumar R.M."/>
            <person name="Kaur G."/>
            <person name="Kaur N."/>
            <person name="Bala M."/>
            <person name="Kumar A."/>
            <person name="Mayilraj S."/>
        </authorList>
    </citation>
    <scope>NUCLEOTIDE SEQUENCE [LARGE SCALE GENOMIC DNA]</scope>
    <source>
        <strain evidence="2 3">IITR-54</strain>
    </source>
</reference>
<dbReference type="OrthoDB" id="2930540at2"/>
<feature type="transmembrane region" description="Helical" evidence="1">
    <location>
        <begin position="43"/>
        <end position="62"/>
    </location>
</feature>
<name>A0A7V7UXI8_9BACI</name>
<comment type="caution">
    <text evidence="2">The sequence shown here is derived from an EMBL/GenBank/DDBJ whole genome shotgun (WGS) entry which is preliminary data.</text>
</comment>
<keyword evidence="1" id="KW-0812">Transmembrane</keyword>
<keyword evidence="3" id="KW-1185">Reference proteome</keyword>
<keyword evidence="1" id="KW-0472">Membrane</keyword>
<sequence length="63" mass="7130">MEFLIAIVILILVLSLIGTLILTRKSDDNYRQSTKRNTANLTIIYAVVIVVSLIALGVYIRFY</sequence>
<dbReference type="Proteomes" id="UP000441354">
    <property type="component" value="Unassembled WGS sequence"/>
</dbReference>
<evidence type="ECO:0000313" key="3">
    <source>
        <dbReference type="Proteomes" id="UP000441354"/>
    </source>
</evidence>
<dbReference type="EMBL" id="WBOT01000001">
    <property type="protein sequence ID" value="KAB2335800.1"/>
    <property type="molecule type" value="Genomic_DNA"/>
</dbReference>
<proteinExistence type="predicted"/>
<protein>
    <submittedName>
        <fullName evidence="2">Uncharacterized protein</fullName>
    </submittedName>
</protein>
<evidence type="ECO:0000256" key="1">
    <source>
        <dbReference type="SAM" id="Phobius"/>
    </source>
</evidence>
<feature type="transmembrane region" description="Helical" evidence="1">
    <location>
        <begin position="6"/>
        <end position="23"/>
    </location>
</feature>
<gene>
    <name evidence="2" type="ORF">F7732_04350</name>
</gene>
<organism evidence="2 3">
    <name type="scientific">Bacillus mesophilum</name>
    <dbReference type="NCBI Taxonomy" id="1071718"/>
    <lineage>
        <taxon>Bacteria</taxon>
        <taxon>Bacillati</taxon>
        <taxon>Bacillota</taxon>
        <taxon>Bacilli</taxon>
        <taxon>Bacillales</taxon>
        <taxon>Bacillaceae</taxon>
        <taxon>Bacillus</taxon>
    </lineage>
</organism>
<accession>A0A7V7UXI8</accession>
<evidence type="ECO:0000313" key="2">
    <source>
        <dbReference type="EMBL" id="KAB2335800.1"/>
    </source>
</evidence>